<feature type="domain" description="HTH marR-type" evidence="5">
    <location>
        <begin position="1"/>
        <end position="114"/>
    </location>
</feature>
<dbReference type="GO" id="GO:0003677">
    <property type="term" value="F:DNA binding"/>
    <property type="evidence" value="ECO:0007669"/>
    <property type="project" value="UniProtKB-KW"/>
</dbReference>
<keyword evidence="2" id="KW-0238">DNA-binding</keyword>
<comment type="caution">
    <text evidence="6">The sequence shown here is derived from an EMBL/GenBank/DDBJ whole genome shotgun (WGS) entry which is preliminary data.</text>
</comment>
<feature type="non-terminal residue" evidence="6">
    <location>
        <position position="1"/>
    </location>
</feature>
<feature type="compositionally biased region" description="Gly residues" evidence="4">
    <location>
        <begin position="165"/>
        <end position="176"/>
    </location>
</feature>
<proteinExistence type="predicted"/>
<dbReference type="PANTHER" id="PTHR42756">
    <property type="entry name" value="TRANSCRIPTIONAL REGULATOR, MARR"/>
    <property type="match status" value="1"/>
</dbReference>
<dbReference type="InterPro" id="IPR000835">
    <property type="entry name" value="HTH_MarR-typ"/>
</dbReference>
<dbReference type="SUPFAM" id="SSF46785">
    <property type="entry name" value="Winged helix' DNA-binding domain"/>
    <property type="match status" value="1"/>
</dbReference>
<keyword evidence="3" id="KW-0804">Transcription</keyword>
<dbReference type="GO" id="GO:0003700">
    <property type="term" value="F:DNA-binding transcription factor activity"/>
    <property type="evidence" value="ECO:0007669"/>
    <property type="project" value="InterPro"/>
</dbReference>
<dbReference type="PROSITE" id="PS50995">
    <property type="entry name" value="HTH_MARR_2"/>
    <property type="match status" value="1"/>
</dbReference>
<evidence type="ECO:0000256" key="2">
    <source>
        <dbReference type="ARBA" id="ARBA00023125"/>
    </source>
</evidence>
<sequence length="176" mass="19169">VQMMKADGIGTAEFDFIHLVRHNPGMTQADVRAALKIDKGAAARRAASLEAKGYLVRKPNPDDGRSQLLYATPKAEELKNSKAAIETVFYAWLVEELPEAERDAFCKTLETLYWRSKNQRRAGFPDVTARVQQMNGEKLQDEEHGKRPGAPAGPGAELLRKPEAGAGGGNGIGPDL</sequence>
<evidence type="ECO:0000313" key="6">
    <source>
        <dbReference type="EMBL" id="EKC48927.1"/>
    </source>
</evidence>
<dbReference type="InterPro" id="IPR023187">
    <property type="entry name" value="Tscrpt_reg_MarR-type_CS"/>
</dbReference>
<organism evidence="6">
    <name type="scientific">human gut metagenome</name>
    <dbReference type="NCBI Taxonomy" id="408170"/>
    <lineage>
        <taxon>unclassified sequences</taxon>
        <taxon>metagenomes</taxon>
        <taxon>organismal metagenomes</taxon>
    </lineage>
</organism>
<dbReference type="EMBL" id="AJWZ01010277">
    <property type="protein sequence ID" value="EKC48927.1"/>
    <property type="molecule type" value="Genomic_DNA"/>
</dbReference>
<evidence type="ECO:0000256" key="4">
    <source>
        <dbReference type="SAM" id="MobiDB-lite"/>
    </source>
</evidence>
<feature type="region of interest" description="Disordered" evidence="4">
    <location>
        <begin position="137"/>
        <end position="176"/>
    </location>
</feature>
<protein>
    <submittedName>
        <fullName evidence="6">Transcriptional regulator, MarR family</fullName>
    </submittedName>
</protein>
<dbReference type="Gene3D" id="1.10.10.10">
    <property type="entry name" value="Winged helix-like DNA-binding domain superfamily/Winged helix DNA-binding domain"/>
    <property type="match status" value="1"/>
</dbReference>
<dbReference type="Pfam" id="PF12802">
    <property type="entry name" value="MarR_2"/>
    <property type="match status" value="1"/>
</dbReference>
<keyword evidence="1" id="KW-0805">Transcription regulation</keyword>
<dbReference type="InterPro" id="IPR036388">
    <property type="entry name" value="WH-like_DNA-bd_sf"/>
</dbReference>
<name>K1RJZ6_9ZZZZ</name>
<accession>K1RJZ6</accession>
<reference evidence="6" key="1">
    <citation type="journal article" date="2013" name="Environ. Microbiol.">
        <title>Microbiota from the distal guts of lean and obese adolescents exhibit partial functional redundancy besides clear differences in community structure.</title>
        <authorList>
            <person name="Ferrer M."/>
            <person name="Ruiz A."/>
            <person name="Lanza F."/>
            <person name="Haange S.B."/>
            <person name="Oberbach A."/>
            <person name="Till H."/>
            <person name="Bargiela R."/>
            <person name="Campoy C."/>
            <person name="Segura M.T."/>
            <person name="Richter M."/>
            <person name="von Bergen M."/>
            <person name="Seifert J."/>
            <person name="Suarez A."/>
        </authorList>
    </citation>
    <scope>NUCLEOTIDE SEQUENCE</scope>
</reference>
<dbReference type="PANTHER" id="PTHR42756:SF1">
    <property type="entry name" value="TRANSCRIPTIONAL REPRESSOR OF EMRAB OPERON"/>
    <property type="match status" value="1"/>
</dbReference>
<dbReference type="SMART" id="SM00347">
    <property type="entry name" value="HTH_MARR"/>
    <property type="match status" value="1"/>
</dbReference>
<gene>
    <name evidence="6" type="ORF">OBE_14908</name>
</gene>
<evidence type="ECO:0000256" key="1">
    <source>
        <dbReference type="ARBA" id="ARBA00023015"/>
    </source>
</evidence>
<dbReference type="PROSITE" id="PS01117">
    <property type="entry name" value="HTH_MARR_1"/>
    <property type="match status" value="1"/>
</dbReference>
<evidence type="ECO:0000256" key="3">
    <source>
        <dbReference type="ARBA" id="ARBA00023163"/>
    </source>
</evidence>
<evidence type="ECO:0000259" key="5">
    <source>
        <dbReference type="PROSITE" id="PS50995"/>
    </source>
</evidence>
<dbReference type="InterPro" id="IPR036390">
    <property type="entry name" value="WH_DNA-bd_sf"/>
</dbReference>
<dbReference type="AlphaFoldDB" id="K1RJZ6"/>